<dbReference type="GeneID" id="107781058"/>
<keyword evidence="1" id="KW-1185">Reference proteome</keyword>
<name>A0A1S3YZ95_TOBAC</name>
<dbReference type="Proteomes" id="UP000790787">
    <property type="component" value="Chromosome 7"/>
</dbReference>
<gene>
    <name evidence="2" type="primary">LOC107781058</name>
</gene>
<dbReference type="SUPFAM" id="SSF48452">
    <property type="entry name" value="TPR-like"/>
    <property type="match status" value="2"/>
</dbReference>
<dbReference type="PANTHER" id="PTHR26312:SF223">
    <property type="entry name" value="O-LINKED N-ACETYLGLUCOSAMINE TRANSFERASE, OGT"/>
    <property type="match status" value="1"/>
</dbReference>
<accession>A0A1S3YZ95</accession>
<dbReference type="PaxDb" id="4097-A0A1S3YZ95"/>
<dbReference type="KEGG" id="nta:107781058"/>
<dbReference type="Gene3D" id="1.25.40.10">
    <property type="entry name" value="Tetratricopeptide repeat domain"/>
    <property type="match status" value="2"/>
</dbReference>
<dbReference type="PANTHER" id="PTHR26312">
    <property type="entry name" value="TETRATRICOPEPTIDE REPEAT PROTEIN 5"/>
    <property type="match status" value="1"/>
</dbReference>
<organism evidence="1 2">
    <name type="scientific">Nicotiana tabacum</name>
    <name type="common">Common tobacco</name>
    <dbReference type="NCBI Taxonomy" id="4097"/>
    <lineage>
        <taxon>Eukaryota</taxon>
        <taxon>Viridiplantae</taxon>
        <taxon>Streptophyta</taxon>
        <taxon>Embryophyta</taxon>
        <taxon>Tracheophyta</taxon>
        <taxon>Spermatophyta</taxon>
        <taxon>Magnoliopsida</taxon>
        <taxon>eudicotyledons</taxon>
        <taxon>Gunneridae</taxon>
        <taxon>Pentapetalae</taxon>
        <taxon>asterids</taxon>
        <taxon>lamiids</taxon>
        <taxon>Solanales</taxon>
        <taxon>Solanaceae</taxon>
        <taxon>Nicotianoideae</taxon>
        <taxon>Nicotianeae</taxon>
        <taxon>Nicotiana</taxon>
    </lineage>
</organism>
<dbReference type="RefSeq" id="XP_016457167.2">
    <property type="nucleotide sequence ID" value="XM_016601681.2"/>
</dbReference>
<evidence type="ECO:0000313" key="2">
    <source>
        <dbReference type="RefSeq" id="XP_016457167.2"/>
    </source>
</evidence>
<dbReference type="RefSeq" id="XP_016457167.1">
    <property type="nucleotide sequence ID" value="XM_016601681.1"/>
</dbReference>
<evidence type="ECO:0000313" key="1">
    <source>
        <dbReference type="Proteomes" id="UP000790787"/>
    </source>
</evidence>
<protein>
    <submittedName>
        <fullName evidence="2">Uncharacterized protein LOC107781058 isoform X1</fullName>
    </submittedName>
</protein>
<dbReference type="AlphaFoldDB" id="A0A1S3YZ95"/>
<sequence length="418" mass="46511">MLHTEPSFCIYNSEENQDFVGSDGQIVRSVTIGDIISDIGGNDFSFGEKGMGLIEEGENEEDEKDRVFDGVNELGIEESEEVISPMYLATGFGVDGNVVNSGAVDFAPSDFDGIGDVEEYYKRVLKEESSNPLFLRNYAQLLQSKGDLSGAEHYYFQATLADPKDGDTLSQYAKLVWELHRDKDIASDYFERAVHAAPENSDVLAAYACFLWDINDDESEDEMNMQSDKTKIEVTEEATASRDLDYEEDNRPVSSPLHLAAGLGIGDNRVGGDSPVDYTAAVSDMDGNAEEYYRRMIKENPHNPLLLRNYAQFLCQQNKGDLLGAEEYYSRAILADPTDGETISHYAILIWQLYRDKSKASSYFKRAVQASPENSDVLAAYARFLWETEEDEDEEDKDETLGNHNGAPLPQGVVAANA</sequence>
<dbReference type="STRING" id="4097.A0A1S3YZ95"/>
<reference evidence="2" key="2">
    <citation type="submission" date="2025-08" db="UniProtKB">
        <authorList>
            <consortium name="RefSeq"/>
        </authorList>
    </citation>
    <scope>IDENTIFICATION</scope>
    <source>
        <tissue evidence="2">Leaf</tissue>
    </source>
</reference>
<proteinExistence type="predicted"/>
<dbReference type="InterPro" id="IPR011990">
    <property type="entry name" value="TPR-like_helical_dom_sf"/>
</dbReference>
<reference evidence="1" key="1">
    <citation type="journal article" date="2014" name="Nat. Commun.">
        <title>The tobacco genome sequence and its comparison with those of tomato and potato.</title>
        <authorList>
            <person name="Sierro N."/>
            <person name="Battey J.N."/>
            <person name="Ouadi S."/>
            <person name="Bakaher N."/>
            <person name="Bovet L."/>
            <person name="Willig A."/>
            <person name="Goepfert S."/>
            <person name="Peitsch M.C."/>
            <person name="Ivanov N.V."/>
        </authorList>
    </citation>
    <scope>NUCLEOTIDE SEQUENCE [LARGE SCALE GENOMIC DNA]</scope>
</reference>
<dbReference type="OrthoDB" id="1919713at2759"/>